<organism evidence="3 4">
    <name type="scientific">Anaerocolumna cellulosilytica</name>
    <dbReference type="NCBI Taxonomy" id="433286"/>
    <lineage>
        <taxon>Bacteria</taxon>
        <taxon>Bacillati</taxon>
        <taxon>Bacillota</taxon>
        <taxon>Clostridia</taxon>
        <taxon>Lachnospirales</taxon>
        <taxon>Lachnospiraceae</taxon>
        <taxon>Anaerocolumna</taxon>
    </lineage>
</organism>
<keyword evidence="1" id="KW-0596">Phosphopantetheine</keyword>
<name>A0A6S6QVM9_9FIRM</name>
<dbReference type="Gene3D" id="3.30.300.30">
    <property type="match status" value="1"/>
</dbReference>
<dbReference type="PROSITE" id="PS50075">
    <property type="entry name" value="CARRIER"/>
    <property type="match status" value="1"/>
</dbReference>
<keyword evidence="4" id="KW-1185">Reference proteome</keyword>
<keyword evidence="2" id="KW-0597">Phosphoprotein</keyword>
<accession>A0A6S6QVM9</accession>
<sequence length="582" mass="65818">MYFNTLGTIIANNKRCDSISIRCEIDRIKEMLASYVVSGEIVGLALPRTEYILITVMALLECGIPFLAIDLNLPESRVKLMLQNAGVKKVVTTKGVAKELLAEYECIYIESEKKKGIAADYSENELAYIIHTSGSTGQPKAVEVTRVGLASFFEAMPEKIPFIPGKAIACLSNYTFDIFFLEAVLALIKGLTVVIANEEEQSNPKRIIDLIKRYDIKLLQMTPSKMKLIWLYDKELICLNRAEAVMLGGEVFPKELLEFLKTKQNLKIYNLYGPTETTVWSAVSDLTRKEVIDIGEPLSYVKFYLLGEDLKSVKKGETGEIYIGGKGVAKGYRNNTEQTDKHFVKLSLEFRNTMYRTGDMARYDENGLLIFMGRKDNQVKLRGHRIELEEIDANLMKLDEIKLTVTCFDQENQELVTFYISEIPIETSILQQHLKKLLPGHMIPGRYFRTDSFIYTNSGKIDRRSMLSLADTLTYGRRAEDAIKSEITLADKSCLNPVDEQIIQIIGKNIKEKGKKVTSKDNLSDLGVNSLSYIDIIVQFEDAFDIIIGDDKLYLTAFNNIGELKEYICSLLTKKEQVEGVS</sequence>
<dbReference type="AlphaFoldDB" id="A0A6S6QVM9"/>
<evidence type="ECO:0000256" key="1">
    <source>
        <dbReference type="ARBA" id="ARBA00022450"/>
    </source>
</evidence>
<dbReference type="InterPro" id="IPR045851">
    <property type="entry name" value="AMP-bd_C_sf"/>
</dbReference>
<dbReference type="Gene3D" id="3.40.50.980">
    <property type="match status" value="2"/>
</dbReference>
<dbReference type="SUPFAM" id="SSF56801">
    <property type="entry name" value="Acetyl-CoA synthetase-like"/>
    <property type="match status" value="1"/>
</dbReference>
<dbReference type="EMBL" id="AP023367">
    <property type="protein sequence ID" value="BCJ93736.1"/>
    <property type="molecule type" value="Genomic_DNA"/>
</dbReference>
<evidence type="ECO:0000256" key="2">
    <source>
        <dbReference type="ARBA" id="ARBA00022553"/>
    </source>
</evidence>
<protein>
    <submittedName>
        <fullName evidence="3">Uncharacterized protein</fullName>
    </submittedName>
</protein>
<evidence type="ECO:0000313" key="4">
    <source>
        <dbReference type="Proteomes" id="UP000515561"/>
    </source>
</evidence>
<dbReference type="Proteomes" id="UP000515561">
    <property type="component" value="Chromosome"/>
</dbReference>
<proteinExistence type="predicted"/>
<evidence type="ECO:0000313" key="3">
    <source>
        <dbReference type="EMBL" id="BCJ93736.1"/>
    </source>
</evidence>
<dbReference type="KEGG" id="acel:acsn021_13050"/>
<dbReference type="Pfam" id="PF00501">
    <property type="entry name" value="AMP-binding"/>
    <property type="match status" value="1"/>
</dbReference>
<dbReference type="SUPFAM" id="SSF47336">
    <property type="entry name" value="ACP-like"/>
    <property type="match status" value="1"/>
</dbReference>
<dbReference type="InterPro" id="IPR020845">
    <property type="entry name" value="AMP-binding_CS"/>
</dbReference>
<dbReference type="Gene3D" id="1.10.1200.10">
    <property type="entry name" value="ACP-like"/>
    <property type="match status" value="1"/>
</dbReference>
<dbReference type="RefSeq" id="WP_184092873.1">
    <property type="nucleotide sequence ID" value="NZ_AP023367.1"/>
</dbReference>
<dbReference type="PANTHER" id="PTHR44845:SF7">
    <property type="entry name" value="PLIPASTATIN SYNTHASE SUBUNIT D"/>
    <property type="match status" value="1"/>
</dbReference>
<reference evidence="3 4" key="1">
    <citation type="journal article" date="2016" name="Int. J. Syst. Evol. Microbiol.">
        <title>Descriptions of Anaerotaenia torta gen. nov., sp. nov. and Anaerocolumna cellulosilytica gen. nov., sp. nov. isolated from a methanogenic reactor of cattle waste.</title>
        <authorList>
            <person name="Uek A."/>
            <person name="Ohtaki Y."/>
            <person name="Kaku N."/>
            <person name="Ueki K."/>
        </authorList>
    </citation>
    <scope>NUCLEOTIDE SEQUENCE [LARGE SCALE GENOMIC DNA]</scope>
    <source>
        <strain evidence="3 4">SN021</strain>
    </source>
</reference>
<dbReference type="PANTHER" id="PTHR44845">
    <property type="entry name" value="CARRIER DOMAIN-CONTAINING PROTEIN"/>
    <property type="match status" value="1"/>
</dbReference>
<dbReference type="CDD" id="cd05930">
    <property type="entry name" value="A_NRPS"/>
    <property type="match status" value="1"/>
</dbReference>
<dbReference type="Pfam" id="PF00550">
    <property type="entry name" value="PP-binding"/>
    <property type="match status" value="1"/>
</dbReference>
<dbReference type="InterPro" id="IPR000873">
    <property type="entry name" value="AMP-dep_synth/lig_dom"/>
</dbReference>
<dbReference type="InterPro" id="IPR009081">
    <property type="entry name" value="PP-bd_ACP"/>
</dbReference>
<dbReference type="Gene3D" id="2.30.38.10">
    <property type="entry name" value="Luciferase, Domain 3"/>
    <property type="match status" value="1"/>
</dbReference>
<dbReference type="PROSITE" id="PS00455">
    <property type="entry name" value="AMP_BINDING"/>
    <property type="match status" value="1"/>
</dbReference>
<dbReference type="InterPro" id="IPR036736">
    <property type="entry name" value="ACP-like_sf"/>
</dbReference>
<gene>
    <name evidence="3" type="ORF">acsn021_13050</name>
</gene>